<proteinExistence type="inferred from homology"/>
<accession>A0A671W2U7</accession>
<reference evidence="11" key="3">
    <citation type="submission" date="2025-09" db="UniProtKB">
        <authorList>
            <consortium name="Ensembl"/>
        </authorList>
    </citation>
    <scope>IDENTIFICATION</scope>
</reference>
<dbReference type="PROSITE" id="PS51154">
    <property type="entry name" value="MACRO"/>
    <property type="match status" value="2"/>
</dbReference>
<dbReference type="Proteomes" id="UP000472265">
    <property type="component" value="Chromosome 10"/>
</dbReference>
<evidence type="ECO:0000256" key="6">
    <source>
        <dbReference type="ARBA" id="ARBA00024347"/>
    </source>
</evidence>
<dbReference type="PANTHER" id="PTHR14453:SF107">
    <property type="entry name" value="POLY [ADP-RIBOSE] POLYMERASE"/>
    <property type="match status" value="1"/>
</dbReference>
<gene>
    <name evidence="11" type="primary">LOC115590463</name>
</gene>
<dbReference type="GO" id="GO:1990404">
    <property type="term" value="F:NAD+-protein mono-ADP-ribosyltransferase activity"/>
    <property type="evidence" value="ECO:0007669"/>
    <property type="project" value="TreeGrafter"/>
</dbReference>
<evidence type="ECO:0000313" key="11">
    <source>
        <dbReference type="Ensembl" id="ENSSAUP00010032934.1"/>
    </source>
</evidence>
<dbReference type="GeneTree" id="ENSGT00940000154311"/>
<dbReference type="AlphaFoldDB" id="A0A671W2U7"/>
<feature type="domain" description="Macro" evidence="10">
    <location>
        <begin position="420"/>
        <end position="608"/>
    </location>
</feature>
<dbReference type="PROSITE" id="PS51059">
    <property type="entry name" value="PARP_CATALYTIC"/>
    <property type="match status" value="1"/>
</dbReference>
<dbReference type="PANTHER" id="PTHR14453">
    <property type="entry name" value="PARP/ZINC FINGER CCCH TYPE DOMAIN CONTAINING PROTEIN"/>
    <property type="match status" value="1"/>
</dbReference>
<reference evidence="11" key="1">
    <citation type="submission" date="2021-04" db="EMBL/GenBank/DDBJ databases">
        <authorList>
            <consortium name="Wellcome Sanger Institute Data Sharing"/>
        </authorList>
    </citation>
    <scope>NUCLEOTIDE SEQUENCE [LARGE SCALE GENOMIC DNA]</scope>
</reference>
<dbReference type="SUPFAM" id="SSF56399">
    <property type="entry name" value="ADP-ribosylation"/>
    <property type="match status" value="1"/>
</dbReference>
<dbReference type="Pfam" id="PF00644">
    <property type="entry name" value="PARP"/>
    <property type="match status" value="1"/>
</dbReference>
<keyword evidence="3 7" id="KW-0808">Transferase</keyword>
<sequence length="1261" mass="138356">MDKGSGSAFVSAAENWEIQVDRVFISLTESYLCYHVVEPKQAKILMQDLTFVTDDIKVYTESGYPVVVGDNDAVKDRIAILEKSLPTWKELPIAERQFKVVEEEFSREICTHCPEVKIHRGNATIILEGPDKEVKLGATKLDELIRKVKEKRVKLPTAILTFLTSSGAISKYQAHFQQSLRNLVSIEVGSDLVLSSLSADALDEAEAALQRDLSLDNVQLQGAAAVPPDLDRVKEILMKAKNEANLRELRVDVSFIPGPSGAAVQVRLVGYSENVIKLKELLHNYQMNQTGTQELLSLPHPELVDCFHDVLKMIGMKQNKVTFKASHFPYPSVLVSGPRCLVKDVQTQLNATLASLTKDTLVLGGPAARRYFQEEGKMNKELVESCCQVIIREQQGVSGTTSSPGTTTVTPRLSFTRLSYNTAGSTAVNKTSLEIKLGNLVDEQVNVLVAPMINGQLASMKIGSGILKKAGNAINSKFDSAAANRTFAPGDVLQVDAPPSLGCSKLFFIECFPWDGVRGQSMQALGKGLKTCLDLCVQQRVCSVAFPIIGPGILLKYPLRVAIEVLTENIRLFGLSASTGSLSSIHIVIKPGYPDSEECYHDVYKHLSSNINQGGQAIFKSLTSDLDDITMTVGGGVKLQLVFGDITNEITDVVVNTTDFANFQNDGVCKDILTVAGPEVEAELRAANVKKGEIFVSESGSFPCDALLHVCGEKDAGIVEQLVCDIIRHCENYGFMSVAIPAICAGAGGLDPGVVAGAILRGVKAATSSTSLYSLTNIRLVLIKINVFLAFKEEATQMFPTAVINRVSVPQRPHVQQQQQQPPSLSVSTDLSILHSTSTSQKSVFVFLGLSRQDVDNAMTKLKDTYQAQCSTQTFRKEDLVGLTQDDLEDLRQLVESHGLYIQRDQSGQGSLTVSGLKDGVNQVTKKINDSMQENLRREVRAREEEELFSRVVWCILGNNGNWERLPKTANYKLENNDIAGGVVDAQGTEWSVDAQRSGASRPISGQTTKLKRLGNLPDFTLPLEWDNMAAGESFKVVALQPSSAEYKSVKEGFKRTVAKTVMKIERLQNVHLRRAYEAQKKQISDNRRQEGGAFEKLLYHGTTQENCDSIMKTGFNRRFAGQNATVYGHGTYFAVNASYSAHPTYSKPAADGSQLMFVARVLTGVYTLGSGDMKVPPPRSNSQPHDRCDSGGGQNRQPIDVCCVPRQPSVPRLPHHLQVRMLRMEDGCRRIVYDGLFWQQINCTLHTPAQRALHPTNGRN</sequence>
<evidence type="ECO:0000313" key="12">
    <source>
        <dbReference type="Proteomes" id="UP000472265"/>
    </source>
</evidence>
<dbReference type="GO" id="GO:0003714">
    <property type="term" value="F:transcription corepressor activity"/>
    <property type="evidence" value="ECO:0007669"/>
    <property type="project" value="TreeGrafter"/>
</dbReference>
<dbReference type="EC" id="2.4.2.-" evidence="7"/>
<dbReference type="InterPro" id="IPR012317">
    <property type="entry name" value="Poly(ADP-ribose)pol_cat_dom"/>
</dbReference>
<evidence type="ECO:0000256" key="2">
    <source>
        <dbReference type="ARBA" id="ARBA00022676"/>
    </source>
</evidence>
<evidence type="ECO:0000259" key="10">
    <source>
        <dbReference type="PROSITE" id="PS51154"/>
    </source>
</evidence>
<dbReference type="Gene3D" id="3.40.220.10">
    <property type="entry name" value="Leucine Aminopeptidase, subunit E, domain 1"/>
    <property type="match status" value="2"/>
</dbReference>
<evidence type="ECO:0000256" key="3">
    <source>
        <dbReference type="ARBA" id="ARBA00022679"/>
    </source>
</evidence>
<dbReference type="SMART" id="SM00506">
    <property type="entry name" value="A1pp"/>
    <property type="match status" value="1"/>
</dbReference>
<name>A0A671W2U7_SPAAU</name>
<dbReference type="InterPro" id="IPR043472">
    <property type="entry name" value="Macro_dom-like"/>
</dbReference>
<feature type="region of interest" description="Disordered" evidence="8">
    <location>
        <begin position="1172"/>
        <end position="1195"/>
    </location>
</feature>
<evidence type="ECO:0000256" key="7">
    <source>
        <dbReference type="RuleBase" id="RU362114"/>
    </source>
</evidence>
<dbReference type="GO" id="GO:0005737">
    <property type="term" value="C:cytoplasm"/>
    <property type="evidence" value="ECO:0007669"/>
    <property type="project" value="TreeGrafter"/>
</dbReference>
<organism evidence="11 12">
    <name type="scientific">Sparus aurata</name>
    <name type="common">Gilthead sea bream</name>
    <dbReference type="NCBI Taxonomy" id="8175"/>
    <lineage>
        <taxon>Eukaryota</taxon>
        <taxon>Metazoa</taxon>
        <taxon>Chordata</taxon>
        <taxon>Craniata</taxon>
        <taxon>Vertebrata</taxon>
        <taxon>Euteleostomi</taxon>
        <taxon>Actinopterygii</taxon>
        <taxon>Neopterygii</taxon>
        <taxon>Teleostei</taxon>
        <taxon>Neoteleostei</taxon>
        <taxon>Acanthomorphata</taxon>
        <taxon>Eupercaria</taxon>
        <taxon>Spariformes</taxon>
        <taxon>Sparidae</taxon>
        <taxon>Sparus</taxon>
    </lineage>
</organism>
<keyword evidence="4 7" id="KW-0520">NAD</keyword>
<reference evidence="11" key="2">
    <citation type="submission" date="2025-08" db="UniProtKB">
        <authorList>
            <consortium name="Ensembl"/>
        </authorList>
    </citation>
    <scope>IDENTIFICATION</scope>
</reference>
<evidence type="ECO:0000259" key="9">
    <source>
        <dbReference type="PROSITE" id="PS51059"/>
    </source>
</evidence>
<evidence type="ECO:0000256" key="1">
    <source>
        <dbReference type="ARBA" id="ARBA00004123"/>
    </source>
</evidence>
<dbReference type="Pfam" id="PF01661">
    <property type="entry name" value="Macro"/>
    <property type="match status" value="1"/>
</dbReference>
<dbReference type="GO" id="GO:0010629">
    <property type="term" value="P:negative regulation of gene expression"/>
    <property type="evidence" value="ECO:0007669"/>
    <property type="project" value="TreeGrafter"/>
</dbReference>
<dbReference type="InParanoid" id="A0A671W2U7"/>
<feature type="domain" description="PARP catalytic" evidence="9">
    <location>
        <begin position="1022"/>
        <end position="1249"/>
    </location>
</feature>
<dbReference type="InterPro" id="IPR052056">
    <property type="entry name" value="Mono-ARTD/PARP"/>
</dbReference>
<dbReference type="InterPro" id="IPR002589">
    <property type="entry name" value="Macro_dom"/>
</dbReference>
<dbReference type="SUPFAM" id="SSF52949">
    <property type="entry name" value="Macro domain-like"/>
    <property type="match status" value="2"/>
</dbReference>
<comment type="subcellular location">
    <subcellularLocation>
        <location evidence="1">Nucleus</location>
    </subcellularLocation>
</comment>
<dbReference type="Gene3D" id="3.90.228.10">
    <property type="match status" value="1"/>
</dbReference>
<dbReference type="Ensembl" id="ENSSAUT00010034687.1">
    <property type="protein sequence ID" value="ENSSAUP00010032934.1"/>
    <property type="gene ID" value="ENSSAUG00010013960.1"/>
</dbReference>
<evidence type="ECO:0000256" key="5">
    <source>
        <dbReference type="ARBA" id="ARBA00023242"/>
    </source>
</evidence>
<dbReference type="GO" id="GO:0005634">
    <property type="term" value="C:nucleus"/>
    <property type="evidence" value="ECO:0007669"/>
    <property type="project" value="UniProtKB-SubCell"/>
</dbReference>
<dbReference type="GO" id="GO:0070212">
    <property type="term" value="P:protein poly-ADP-ribosylation"/>
    <property type="evidence" value="ECO:0007669"/>
    <property type="project" value="TreeGrafter"/>
</dbReference>
<comment type="similarity">
    <text evidence="6">Belongs to the ARTD/PARP family.</text>
</comment>
<feature type="domain" description="Macro" evidence="10">
    <location>
        <begin position="626"/>
        <end position="799"/>
    </location>
</feature>
<keyword evidence="12" id="KW-1185">Reference proteome</keyword>
<keyword evidence="2 7" id="KW-0328">Glycosyltransferase</keyword>
<evidence type="ECO:0000256" key="8">
    <source>
        <dbReference type="SAM" id="MobiDB-lite"/>
    </source>
</evidence>
<protein>
    <recommendedName>
        <fullName evidence="7">Poly [ADP-ribose] polymerase</fullName>
        <shortName evidence="7">PARP</shortName>
        <ecNumber evidence="7">2.4.2.-</ecNumber>
    </recommendedName>
</protein>
<evidence type="ECO:0000256" key="4">
    <source>
        <dbReference type="ARBA" id="ARBA00023027"/>
    </source>
</evidence>
<dbReference type="GO" id="GO:0003950">
    <property type="term" value="F:NAD+ poly-ADP-ribosyltransferase activity"/>
    <property type="evidence" value="ECO:0007669"/>
    <property type="project" value="UniProtKB-UniRule"/>
</dbReference>
<keyword evidence="5" id="KW-0539">Nucleus</keyword>